<accession>A0A248TE83</accession>
<keyword evidence="2" id="KW-1003">Cell membrane</keyword>
<dbReference type="RefSeq" id="WP_095369995.1">
    <property type="nucleotide sequence ID" value="NZ_CP022983.1"/>
</dbReference>
<evidence type="ECO:0000256" key="4">
    <source>
        <dbReference type="ARBA" id="ARBA00022989"/>
    </source>
</evidence>
<dbReference type="EMBL" id="CP022983">
    <property type="protein sequence ID" value="ASV66420.1"/>
    <property type="molecule type" value="Genomic_DNA"/>
</dbReference>
<evidence type="ECO:0000313" key="7">
    <source>
        <dbReference type="EMBL" id="ASV66420.1"/>
    </source>
</evidence>
<dbReference type="Proteomes" id="UP000215137">
    <property type="component" value="Chromosome"/>
</dbReference>
<keyword evidence="4 6" id="KW-1133">Transmembrane helix</keyword>
<keyword evidence="3 6" id="KW-0812">Transmembrane</keyword>
<feature type="transmembrane region" description="Helical" evidence="6">
    <location>
        <begin position="120"/>
        <end position="142"/>
    </location>
</feature>
<evidence type="ECO:0000256" key="5">
    <source>
        <dbReference type="ARBA" id="ARBA00023136"/>
    </source>
</evidence>
<sequence>MKLGARILKTGIAIILSLFLAELFQLPSPVFAGIAAIFALQPTIYRSYLSVLEQIQGNIIGAVIAVLFVLLFGHEILIIGLAAIVVITINLKLKLDNTIGLSLVTMVAIMVTPGDTFTEFAILRFSTVILGIFSAFIVNLVFIPPKYEKKLYVKISNLTEEITKWIRLNIRHASEHHLLKNDIRTMQEGLTKIDTLFSLYKEERNYFKKKNHSKPRKLVIYRQMNAANKKALETLTKMHRFENDLAEMPEDFQHLIQQQLDIITHYHEHAVLKFIGKVRPEVVFEEGDITLSRKELFTLFLEQQHLISDDGQVELAHTMHIVSAMMDYNEQVERLNCLISSFQKFHKEDSSLTLDEAVDEQ</sequence>
<gene>
    <name evidence="7" type="ORF">CKF48_03225</name>
</gene>
<dbReference type="KEGG" id="bko:CKF48_03225"/>
<dbReference type="InterPro" id="IPR010343">
    <property type="entry name" value="ArAE_1"/>
</dbReference>
<dbReference type="GO" id="GO:0005886">
    <property type="term" value="C:plasma membrane"/>
    <property type="evidence" value="ECO:0007669"/>
    <property type="project" value="UniProtKB-SubCell"/>
</dbReference>
<protein>
    <submittedName>
        <fullName evidence="7">Uncharacterized protein</fullName>
    </submittedName>
</protein>
<evidence type="ECO:0000256" key="1">
    <source>
        <dbReference type="ARBA" id="ARBA00004651"/>
    </source>
</evidence>
<dbReference type="PANTHER" id="PTHR30509:SF27">
    <property type="entry name" value="UPF0421 PROTEIN YGAE"/>
    <property type="match status" value="1"/>
</dbReference>
<evidence type="ECO:0000256" key="6">
    <source>
        <dbReference type="SAM" id="Phobius"/>
    </source>
</evidence>
<feature type="transmembrane region" description="Helical" evidence="6">
    <location>
        <begin position="59"/>
        <end position="86"/>
    </location>
</feature>
<evidence type="ECO:0000313" key="8">
    <source>
        <dbReference type="Proteomes" id="UP000215137"/>
    </source>
</evidence>
<dbReference type="AlphaFoldDB" id="A0A248TE83"/>
<reference evidence="7 8" key="1">
    <citation type="submission" date="2017-08" db="EMBL/GenBank/DDBJ databases">
        <title>Complete Genome Sequence of Bacillus kochii Oregon-R-modENCODE STRAIN BDGP4, isolated from Drosophila melanogaster gut.</title>
        <authorList>
            <person name="Wan K.H."/>
            <person name="Yu C."/>
            <person name="Park S."/>
            <person name="Hammonds A.S."/>
            <person name="Booth B.W."/>
            <person name="Celniker S.E."/>
        </authorList>
    </citation>
    <scope>NUCLEOTIDE SEQUENCE [LARGE SCALE GENOMIC DNA]</scope>
    <source>
        <strain evidence="7 8">BDGP4</strain>
    </source>
</reference>
<keyword evidence="5 6" id="KW-0472">Membrane</keyword>
<dbReference type="Pfam" id="PF06081">
    <property type="entry name" value="ArAE_1"/>
    <property type="match status" value="1"/>
</dbReference>
<organism evidence="7 8">
    <name type="scientific">Cytobacillus kochii</name>
    <dbReference type="NCBI Taxonomy" id="859143"/>
    <lineage>
        <taxon>Bacteria</taxon>
        <taxon>Bacillati</taxon>
        <taxon>Bacillota</taxon>
        <taxon>Bacilli</taxon>
        <taxon>Bacillales</taxon>
        <taxon>Bacillaceae</taxon>
        <taxon>Cytobacillus</taxon>
    </lineage>
</organism>
<evidence type="ECO:0000256" key="3">
    <source>
        <dbReference type="ARBA" id="ARBA00022692"/>
    </source>
</evidence>
<dbReference type="PANTHER" id="PTHR30509">
    <property type="entry name" value="P-HYDROXYBENZOIC ACID EFFLUX PUMP SUBUNIT-RELATED"/>
    <property type="match status" value="1"/>
</dbReference>
<dbReference type="OrthoDB" id="1653617at2"/>
<feature type="transmembrane region" description="Helical" evidence="6">
    <location>
        <begin position="12"/>
        <end position="39"/>
    </location>
</feature>
<comment type="subcellular location">
    <subcellularLocation>
        <location evidence="1">Cell membrane</location>
        <topology evidence="1">Multi-pass membrane protein</topology>
    </subcellularLocation>
</comment>
<evidence type="ECO:0000256" key="2">
    <source>
        <dbReference type="ARBA" id="ARBA00022475"/>
    </source>
</evidence>
<keyword evidence="8" id="KW-1185">Reference proteome</keyword>
<name>A0A248TE83_9BACI</name>
<proteinExistence type="predicted"/>